<dbReference type="SUPFAM" id="SSF55874">
    <property type="entry name" value="ATPase domain of HSP90 chaperone/DNA topoisomerase II/histidine kinase"/>
    <property type="match status" value="1"/>
</dbReference>
<keyword evidence="4" id="KW-1133">Transmembrane helix</keyword>
<dbReference type="InterPro" id="IPR003594">
    <property type="entry name" value="HATPase_dom"/>
</dbReference>
<feature type="transmembrane region" description="Helical" evidence="4">
    <location>
        <begin position="21"/>
        <end position="43"/>
    </location>
</feature>
<comment type="caution">
    <text evidence="6">The sequence shown here is derived from an EMBL/GenBank/DDBJ whole genome shotgun (WGS) entry which is preliminary data.</text>
</comment>
<evidence type="ECO:0000313" key="7">
    <source>
        <dbReference type="Proteomes" id="UP000178885"/>
    </source>
</evidence>
<protein>
    <recommendedName>
        <fullName evidence="2">histidine kinase</fullName>
        <ecNumber evidence="2">2.7.13.3</ecNumber>
    </recommendedName>
</protein>
<gene>
    <name evidence="6" type="ORF">A2151_03055</name>
</gene>
<dbReference type="STRING" id="1817760.A2151_03055"/>
<dbReference type="SMART" id="SM00388">
    <property type="entry name" value="HisKA"/>
    <property type="match status" value="1"/>
</dbReference>
<evidence type="ECO:0000313" key="6">
    <source>
        <dbReference type="EMBL" id="OGI47728.1"/>
    </source>
</evidence>
<dbReference type="Gene3D" id="3.30.450.20">
    <property type="entry name" value="PAS domain"/>
    <property type="match status" value="1"/>
</dbReference>
<dbReference type="InterPro" id="IPR036890">
    <property type="entry name" value="HATPase_C_sf"/>
</dbReference>
<dbReference type="GO" id="GO:0000155">
    <property type="term" value="F:phosphorelay sensor kinase activity"/>
    <property type="evidence" value="ECO:0007669"/>
    <property type="project" value="InterPro"/>
</dbReference>
<feature type="transmembrane region" description="Helical" evidence="4">
    <location>
        <begin position="55"/>
        <end position="74"/>
    </location>
</feature>
<dbReference type="InterPro" id="IPR003661">
    <property type="entry name" value="HisK_dim/P_dom"/>
</dbReference>
<dbReference type="InterPro" id="IPR005467">
    <property type="entry name" value="His_kinase_dom"/>
</dbReference>
<dbReference type="EMBL" id="MFSU01000048">
    <property type="protein sequence ID" value="OGI47728.1"/>
    <property type="molecule type" value="Genomic_DNA"/>
</dbReference>
<evidence type="ECO:0000256" key="2">
    <source>
        <dbReference type="ARBA" id="ARBA00012438"/>
    </source>
</evidence>
<keyword evidence="3" id="KW-0597">Phosphoprotein</keyword>
<dbReference type="Pfam" id="PF25323">
    <property type="entry name" value="6TM_PilS"/>
    <property type="match status" value="1"/>
</dbReference>
<accession>A0A1F6TRE3</accession>
<evidence type="ECO:0000259" key="5">
    <source>
        <dbReference type="PROSITE" id="PS50109"/>
    </source>
</evidence>
<proteinExistence type="predicted"/>
<dbReference type="Proteomes" id="UP000178885">
    <property type="component" value="Unassembled WGS sequence"/>
</dbReference>
<dbReference type="AlphaFoldDB" id="A0A1F6TRE3"/>
<dbReference type="Pfam" id="PF00512">
    <property type="entry name" value="HisKA"/>
    <property type="match status" value="1"/>
</dbReference>
<dbReference type="CDD" id="cd00082">
    <property type="entry name" value="HisKA"/>
    <property type="match status" value="1"/>
</dbReference>
<feature type="transmembrane region" description="Helical" evidence="4">
    <location>
        <begin position="86"/>
        <end position="103"/>
    </location>
</feature>
<dbReference type="Pfam" id="PF02518">
    <property type="entry name" value="HATPase_c"/>
    <property type="match status" value="1"/>
</dbReference>
<dbReference type="Gene3D" id="1.10.287.130">
    <property type="match status" value="1"/>
</dbReference>
<dbReference type="PRINTS" id="PR00344">
    <property type="entry name" value="BCTRLSENSOR"/>
</dbReference>
<keyword evidence="4" id="KW-0472">Membrane</keyword>
<dbReference type="PANTHER" id="PTHR43065">
    <property type="entry name" value="SENSOR HISTIDINE KINASE"/>
    <property type="match status" value="1"/>
</dbReference>
<feature type="transmembrane region" description="Helical" evidence="4">
    <location>
        <begin position="168"/>
        <end position="186"/>
    </location>
</feature>
<organism evidence="6 7">
    <name type="scientific">Candidatus Muproteobacteria bacterium RBG_16_65_34</name>
    <dbReference type="NCBI Taxonomy" id="1817760"/>
    <lineage>
        <taxon>Bacteria</taxon>
        <taxon>Pseudomonadati</taxon>
        <taxon>Pseudomonadota</taxon>
        <taxon>Candidatus Muproteobacteria</taxon>
    </lineage>
</organism>
<feature type="transmembrane region" description="Helical" evidence="4">
    <location>
        <begin position="109"/>
        <end position="126"/>
    </location>
</feature>
<evidence type="ECO:0000256" key="1">
    <source>
        <dbReference type="ARBA" id="ARBA00000085"/>
    </source>
</evidence>
<sequence>MASDSIRTESRAAAEAQNWKLLWFFDLYRLTIALSAAMMALFVEKLSPFGRHSPGLFALVAWIYLGVVVLSLIGHRLRRPDFESQVVVIGFADVTLLVLLMHASGGLQSGLVLLVLVAVAAISIMLDKRDTIFYASLATLATLLEHSWGSLTGQIANFSEVAQGYPQVGVFGIGMFTVAFLSYTLASRLRATEDLAERRGVDLANLSHLNELIIQRMQMGVVVCDGEGNVRLTNQAAQKFLAGRSEAGGNAPLSNLAPDLGIQLFQWFSGNPAERGRKMFTAQTGYSLLPRFVSLGESKEAGALIFLEDMAVLKQQASQLKMGALARLTASIAHEIRNPLGAISNAAQLLGESAKGESEESRLLKIIEEQSRRMNVIVQNVTQLARRDQVKPVRLEIEPWLKEFAGQFAETGAIPREIFAQFCAPGLNTCVDPDQLHQVVANLCQNALRHSPAFTGTPLIKLQGGTDADGRPCLDVIDWGNGVPAEIVDSIFDPFFTTTPKGTGLGLYIARELCEGNGANLTYHPGDGGVGSRFRVTFARAEDCAELGSI</sequence>
<reference evidence="6 7" key="1">
    <citation type="journal article" date="2016" name="Nat. Commun.">
        <title>Thousands of microbial genomes shed light on interconnected biogeochemical processes in an aquifer system.</title>
        <authorList>
            <person name="Anantharaman K."/>
            <person name="Brown C.T."/>
            <person name="Hug L.A."/>
            <person name="Sharon I."/>
            <person name="Castelle C.J."/>
            <person name="Probst A.J."/>
            <person name="Thomas B.C."/>
            <person name="Singh A."/>
            <person name="Wilkins M.J."/>
            <person name="Karaoz U."/>
            <person name="Brodie E.L."/>
            <person name="Williams K.H."/>
            <person name="Hubbard S.S."/>
            <person name="Banfield J.F."/>
        </authorList>
    </citation>
    <scope>NUCLEOTIDE SEQUENCE [LARGE SCALE GENOMIC DNA]</scope>
</reference>
<dbReference type="SUPFAM" id="SSF47384">
    <property type="entry name" value="Homodimeric domain of signal transducing histidine kinase"/>
    <property type="match status" value="1"/>
</dbReference>
<dbReference type="PANTHER" id="PTHR43065:SF52">
    <property type="entry name" value="SENSOR PROTEIN KINASE PILS"/>
    <property type="match status" value="1"/>
</dbReference>
<name>A0A1F6TRE3_9PROT</name>
<dbReference type="InterPro" id="IPR036097">
    <property type="entry name" value="HisK_dim/P_sf"/>
</dbReference>
<keyword evidence="4" id="KW-0812">Transmembrane</keyword>
<comment type="catalytic activity">
    <reaction evidence="1">
        <text>ATP + protein L-histidine = ADP + protein N-phospho-L-histidine.</text>
        <dbReference type="EC" id="2.7.13.3"/>
    </reaction>
</comment>
<dbReference type="Gene3D" id="3.30.565.10">
    <property type="entry name" value="Histidine kinase-like ATPase, C-terminal domain"/>
    <property type="match status" value="1"/>
</dbReference>
<dbReference type="PROSITE" id="PS50109">
    <property type="entry name" value="HIS_KIN"/>
    <property type="match status" value="1"/>
</dbReference>
<dbReference type="SMART" id="SM00387">
    <property type="entry name" value="HATPase_c"/>
    <property type="match status" value="1"/>
</dbReference>
<evidence type="ECO:0000256" key="4">
    <source>
        <dbReference type="SAM" id="Phobius"/>
    </source>
</evidence>
<evidence type="ECO:0000256" key="3">
    <source>
        <dbReference type="ARBA" id="ARBA00022553"/>
    </source>
</evidence>
<dbReference type="EC" id="2.7.13.3" evidence="2"/>
<dbReference type="InterPro" id="IPR004358">
    <property type="entry name" value="Sig_transdc_His_kin-like_C"/>
</dbReference>
<feature type="domain" description="Histidine kinase" evidence="5">
    <location>
        <begin position="331"/>
        <end position="542"/>
    </location>
</feature>